<reference evidence="3" key="2">
    <citation type="submission" date="2016-01" db="EMBL/GenBank/DDBJ databases">
        <title>Diatom-associated endosymboitic cyanobacterium lacks core nitrogen metabolism enzymes.</title>
        <authorList>
            <person name="Hilton J.A."/>
            <person name="Foster R.A."/>
            <person name="Tripp H.J."/>
            <person name="Carter B.J."/>
            <person name="Zehr J.P."/>
            <person name="Villareal T.A."/>
        </authorList>
    </citation>
    <scope>NUCLEOTIDE SEQUENCE [LARGE SCALE GENOMIC DNA]</scope>
    <source>
        <strain evidence="3">HH01</strain>
    </source>
</reference>
<dbReference type="Proteomes" id="UP000053051">
    <property type="component" value="Unassembled WGS sequence"/>
</dbReference>
<dbReference type="RefSeq" id="WP_008234270.1">
    <property type="nucleotide sequence ID" value="NZ_CAIY01000047.1"/>
</dbReference>
<dbReference type="EMBL" id="CAIY01000047">
    <property type="protein sequence ID" value="CCH67550.1"/>
    <property type="molecule type" value="Genomic_DNA"/>
</dbReference>
<organism evidence="2 3">
    <name type="scientific">Richelia intracellularis HH01</name>
    <dbReference type="NCBI Taxonomy" id="1165094"/>
    <lineage>
        <taxon>Bacteria</taxon>
        <taxon>Bacillati</taxon>
        <taxon>Cyanobacteriota</taxon>
        <taxon>Cyanophyceae</taxon>
        <taxon>Nostocales</taxon>
        <taxon>Nostocaceae</taxon>
        <taxon>Richelia</taxon>
    </lineage>
</organism>
<sequence length="216" mass="23741">MSESMAFVGGVAVAGLAALLLLKGPGETSTQPNFAVSPPMQAPAMNPMVPPQVRTYPYTYLNPNAPVPLPIDPSISQKLVQLEKYKVLGDKLRQENTLLKAQIQQMQFQMQQMRLNTDNNQRIPIPSELNITGNTLLSSPIVWAVGGMSLAIGGGVVVAGVLALFSPRERNARTVQVLHPYPSTSQHMAPARRAEFLPPHKEVKRVKNHHQYDDIY</sequence>
<proteinExistence type="predicted"/>
<name>M1X2W8_9NOST</name>
<evidence type="ECO:0000256" key="1">
    <source>
        <dbReference type="SAM" id="Phobius"/>
    </source>
</evidence>
<dbReference type="AlphaFoldDB" id="M1X2W8"/>
<evidence type="ECO:0000313" key="2">
    <source>
        <dbReference type="EMBL" id="CCH67550.1"/>
    </source>
</evidence>
<evidence type="ECO:0000313" key="3">
    <source>
        <dbReference type="Proteomes" id="UP000053051"/>
    </source>
</evidence>
<keyword evidence="1" id="KW-0812">Transmembrane</keyword>
<feature type="transmembrane region" description="Helical" evidence="1">
    <location>
        <begin position="141"/>
        <end position="165"/>
    </location>
</feature>
<gene>
    <name evidence="2" type="ORF">RINTHH_13950</name>
</gene>
<comment type="caution">
    <text evidence="2">The sequence shown here is derived from an EMBL/GenBank/DDBJ whole genome shotgun (WGS) entry which is preliminary data.</text>
</comment>
<keyword evidence="1" id="KW-0472">Membrane</keyword>
<keyword evidence="1" id="KW-1133">Transmembrane helix</keyword>
<protein>
    <submittedName>
        <fullName evidence="2">Heterocyst differentiation related protein</fullName>
    </submittedName>
</protein>
<keyword evidence="3" id="KW-1185">Reference proteome</keyword>
<accession>M1X2W8</accession>
<reference evidence="2 3" key="1">
    <citation type="submission" date="2012-05" db="EMBL/GenBank/DDBJ databases">
        <authorList>
            <person name="Hilton J."/>
        </authorList>
    </citation>
    <scope>NUCLEOTIDE SEQUENCE [LARGE SCALE GENOMIC DNA]</scope>
    <source>
        <strain evidence="2 3">HH01</strain>
    </source>
</reference>